<organism evidence="2 3">
    <name type="scientific">Candidatus Scalindua arabica</name>
    <dbReference type="NCBI Taxonomy" id="1127984"/>
    <lineage>
        <taxon>Bacteria</taxon>
        <taxon>Pseudomonadati</taxon>
        <taxon>Planctomycetota</taxon>
        <taxon>Candidatus Brocadiia</taxon>
        <taxon>Candidatus Brocadiales</taxon>
        <taxon>Candidatus Scalinduaceae</taxon>
        <taxon>Candidatus Scalindua</taxon>
    </lineage>
</organism>
<dbReference type="EMBL" id="JAANXD010000036">
    <property type="protein sequence ID" value="MBS1257794.1"/>
    <property type="molecule type" value="Genomic_DNA"/>
</dbReference>
<dbReference type="Pfam" id="PF21814">
    <property type="entry name" value="DUF6883"/>
    <property type="match status" value="1"/>
</dbReference>
<name>A0A941W186_9BACT</name>
<dbReference type="InterPro" id="IPR049250">
    <property type="entry name" value="DUF6883"/>
</dbReference>
<dbReference type="Proteomes" id="UP000722750">
    <property type="component" value="Unassembled WGS sequence"/>
</dbReference>
<evidence type="ECO:0000313" key="2">
    <source>
        <dbReference type="EMBL" id="MBS1257794.1"/>
    </source>
</evidence>
<sequence>MKLPNIQNAKIPRTKITDYLLSSTSRAGKAKAKFFMTFGFVREKWKEVAKSLIHHAEENEISGIKRTIFGTKYIIDGLMKSPDGSSLNVRSVWFIDDDGDYPRFITAHPLKRRKK</sequence>
<gene>
    <name evidence="2" type="ORF">MAG551_00841</name>
</gene>
<proteinExistence type="predicted"/>
<accession>A0A941W186</accession>
<evidence type="ECO:0000313" key="3">
    <source>
        <dbReference type="Proteomes" id="UP000722750"/>
    </source>
</evidence>
<dbReference type="AlphaFoldDB" id="A0A941W186"/>
<reference evidence="2" key="1">
    <citation type="journal article" date="2021" name="ISME J.">
        <title>Fine-scale metabolic discontinuity in a stratified prokaryote microbiome of a Red Sea deep halocline.</title>
        <authorList>
            <person name="Michoud G."/>
            <person name="Ngugi D.K."/>
            <person name="Barozzi A."/>
            <person name="Merlino G."/>
            <person name="Calleja M.L."/>
            <person name="Delgado-Huertas A."/>
            <person name="Moran X.A.G."/>
            <person name="Daffonchio D."/>
        </authorList>
    </citation>
    <scope>NUCLEOTIDE SEQUENCE</scope>
    <source>
        <strain evidence="2">SuakinDeep_MAG55_1</strain>
    </source>
</reference>
<comment type="caution">
    <text evidence="2">The sequence shown here is derived from an EMBL/GenBank/DDBJ whole genome shotgun (WGS) entry which is preliminary data.</text>
</comment>
<feature type="domain" description="DUF6883" evidence="1">
    <location>
        <begin position="2"/>
        <end position="111"/>
    </location>
</feature>
<evidence type="ECO:0000259" key="1">
    <source>
        <dbReference type="Pfam" id="PF21814"/>
    </source>
</evidence>
<protein>
    <recommendedName>
        <fullName evidence="1">DUF6883 domain-containing protein</fullName>
    </recommendedName>
</protein>